<dbReference type="InterPro" id="IPR016205">
    <property type="entry name" value="Glycerol_DH"/>
</dbReference>
<reference evidence="7" key="1">
    <citation type="submission" date="2016-01" db="EMBL/GenBank/DDBJ databases">
        <authorList>
            <person name="Mitreva M."/>
            <person name="Pepin K.H."/>
            <person name="Mihindukulasuriya K.A."/>
            <person name="Fulton R."/>
            <person name="Fronick C."/>
            <person name="O'Laughlin M."/>
            <person name="Miner T."/>
            <person name="Herter B."/>
            <person name="Rosa B.A."/>
            <person name="Cordes M."/>
            <person name="Tomlinson C."/>
            <person name="Wollam A."/>
            <person name="Palsikar V.B."/>
            <person name="Mardis E.R."/>
            <person name="Wilson R.K."/>
        </authorList>
    </citation>
    <scope>NUCLEOTIDE SEQUENCE [LARGE SCALE GENOMIC DNA]</scope>
    <source>
        <strain evidence="7">DNF00729</strain>
    </source>
</reference>
<evidence type="ECO:0000256" key="4">
    <source>
        <dbReference type="PIRSR" id="PIRSR000112-3"/>
    </source>
</evidence>
<proteinExistence type="predicted"/>
<evidence type="ECO:0000313" key="7">
    <source>
        <dbReference type="Proteomes" id="UP000070442"/>
    </source>
</evidence>
<keyword evidence="4" id="KW-0520">NAD</keyword>
<dbReference type="Gene3D" id="1.20.1090.10">
    <property type="entry name" value="Dehydroquinate synthase-like - alpha domain"/>
    <property type="match status" value="1"/>
</dbReference>
<comment type="caution">
    <text evidence="6">The sequence shown here is derived from an EMBL/GenBank/DDBJ whole genome shotgun (WGS) entry which is preliminary data.</text>
</comment>
<feature type="domain" description="Rhodanese" evidence="5">
    <location>
        <begin position="14"/>
        <end position="46"/>
    </location>
</feature>
<keyword evidence="1 3" id="KW-0479">Metal-binding</keyword>
<keyword evidence="2" id="KW-0560">Oxidoreductase</keyword>
<keyword evidence="3" id="KW-0862">Zinc</keyword>
<dbReference type="InterPro" id="IPR001763">
    <property type="entry name" value="Rhodanese-like_dom"/>
</dbReference>
<dbReference type="CDD" id="cd08171">
    <property type="entry name" value="GlyDH-like"/>
    <property type="match status" value="1"/>
</dbReference>
<dbReference type="Proteomes" id="UP000070442">
    <property type="component" value="Unassembled WGS sequence"/>
</dbReference>
<keyword evidence="7" id="KW-1185">Reference proteome</keyword>
<dbReference type="RefSeq" id="WP_068366758.1">
    <property type="nucleotide sequence ID" value="NZ_CAMYBE010000017.1"/>
</dbReference>
<protein>
    <submittedName>
        <fullName evidence="6">3-dehydroquinate synthase</fullName>
    </submittedName>
</protein>
<feature type="binding site" evidence="3">
    <location>
        <position position="270"/>
    </location>
    <ligand>
        <name>glycerol</name>
        <dbReference type="ChEBI" id="CHEBI:17754"/>
    </ligand>
</feature>
<accession>A0A134AK42</accession>
<dbReference type="PATRIC" id="fig|755172.3.peg.328"/>
<dbReference type="GO" id="GO:0046872">
    <property type="term" value="F:metal ion binding"/>
    <property type="evidence" value="ECO:0007669"/>
    <property type="project" value="UniProtKB-KW"/>
</dbReference>
<name>A0A134AK42_9FIRM</name>
<evidence type="ECO:0000256" key="3">
    <source>
        <dbReference type="PIRSR" id="PIRSR000112-1"/>
    </source>
</evidence>
<feature type="binding site" evidence="4">
    <location>
        <position position="128"/>
    </location>
    <ligand>
        <name>NAD(+)</name>
        <dbReference type="ChEBI" id="CHEBI:57540"/>
    </ligand>
</feature>
<dbReference type="EMBL" id="LSDG01000008">
    <property type="protein sequence ID" value="KXB68024.1"/>
    <property type="molecule type" value="Genomic_DNA"/>
</dbReference>
<feature type="binding site" evidence="3">
    <location>
        <position position="253"/>
    </location>
    <ligand>
        <name>glycerol</name>
        <dbReference type="ChEBI" id="CHEBI:17754"/>
    </ligand>
</feature>
<dbReference type="PANTHER" id="PTHR43616">
    <property type="entry name" value="GLYCEROL DEHYDROGENASE"/>
    <property type="match status" value="1"/>
</dbReference>
<feature type="binding site" evidence="4">
    <location>
        <begin position="113"/>
        <end position="116"/>
    </location>
    <ligand>
        <name>NAD(+)</name>
        <dbReference type="ChEBI" id="CHEBI:57540"/>
    </ligand>
</feature>
<organism evidence="6 7">
    <name type="scientific">Aedoeadaptatus coxii</name>
    <dbReference type="NCBI Taxonomy" id="755172"/>
    <lineage>
        <taxon>Bacteria</taxon>
        <taxon>Bacillati</taxon>
        <taxon>Bacillota</taxon>
        <taxon>Tissierellia</taxon>
        <taxon>Tissierellales</taxon>
        <taxon>Peptoniphilaceae</taxon>
        <taxon>Aedoeadaptatus</taxon>
    </lineage>
</organism>
<evidence type="ECO:0000259" key="5">
    <source>
        <dbReference type="PROSITE" id="PS50206"/>
    </source>
</evidence>
<dbReference type="PIRSF" id="PIRSF000112">
    <property type="entry name" value="Glycerol_dehydrogenase"/>
    <property type="match status" value="1"/>
</dbReference>
<feature type="binding site" evidence="3">
    <location>
        <position position="167"/>
    </location>
    <ligand>
        <name>glycerol</name>
        <dbReference type="ChEBI" id="CHEBI:17754"/>
    </ligand>
</feature>
<evidence type="ECO:0000256" key="2">
    <source>
        <dbReference type="ARBA" id="ARBA00023002"/>
    </source>
</evidence>
<dbReference type="InterPro" id="IPR001670">
    <property type="entry name" value="ADH_Fe/GldA"/>
</dbReference>
<feature type="binding site" evidence="4">
    <location>
        <position position="122"/>
    </location>
    <ligand>
        <name>NAD(+)</name>
        <dbReference type="ChEBI" id="CHEBI:57540"/>
    </ligand>
</feature>
<dbReference type="OrthoDB" id="5198708at2"/>
<feature type="binding site" evidence="4">
    <location>
        <begin position="91"/>
        <end position="95"/>
    </location>
    <ligand>
        <name>NAD(+)</name>
        <dbReference type="ChEBI" id="CHEBI:57540"/>
    </ligand>
</feature>
<dbReference type="PROSITE" id="PS50206">
    <property type="entry name" value="RHODANESE_3"/>
    <property type="match status" value="1"/>
</dbReference>
<gene>
    <name evidence="6" type="ORF">HMPREF1863_00341</name>
</gene>
<dbReference type="Pfam" id="PF00465">
    <property type="entry name" value="Fe-ADH"/>
    <property type="match status" value="1"/>
</dbReference>
<sequence length="357" mass="38840">MLMPNYYVSNDGYPDLARALKEKGYEKVVLIGGKRALHAAAPKVERALRGEGITITGEKIYGVECTEANIRRLAEDEDVLAADVLLGIGGGKAIDTTKVVSLEIGKPAFSIPTICSNCAAMTAIAVVYNEDGSVSHYAFPHSPSDIFIDLSIIAEAPDIYFWAGIGDGLSKQPEVLYASSGEDLNHMARLGVGIAKTCQEPLLLYGKEGFEDVKNNRVSRAVEEVALTILVSTGYVSNLTNCDDFYYNSSLAHIFFDTSCAIQREGNYLHGEVVSFGVLVLHAYTGNDEELEKIAKFNKSLGLPTTLADVGLEEKDLDAMMEIVPETIEYKRSPQVISIKRLKEAALKADRFGQSLQ</sequence>
<dbReference type="Gene3D" id="3.40.50.1970">
    <property type="match status" value="1"/>
</dbReference>
<dbReference type="STRING" id="755172.HMPREF1863_00341"/>
<evidence type="ECO:0000313" key="6">
    <source>
        <dbReference type="EMBL" id="KXB68024.1"/>
    </source>
</evidence>
<dbReference type="PANTHER" id="PTHR43616:SF3">
    <property type="entry name" value="HYDROXYCARBOXYLATE DEHYDROGENASE A"/>
    <property type="match status" value="1"/>
</dbReference>
<dbReference type="GO" id="GO:0016614">
    <property type="term" value="F:oxidoreductase activity, acting on CH-OH group of donors"/>
    <property type="evidence" value="ECO:0007669"/>
    <property type="project" value="InterPro"/>
</dbReference>
<evidence type="ECO:0000256" key="1">
    <source>
        <dbReference type="ARBA" id="ARBA00022723"/>
    </source>
</evidence>
<dbReference type="SUPFAM" id="SSF56796">
    <property type="entry name" value="Dehydroquinate synthase-like"/>
    <property type="match status" value="1"/>
</dbReference>
<comment type="cofactor">
    <cofactor evidence="3">
        <name>Zn(2+)</name>
        <dbReference type="ChEBI" id="CHEBI:29105"/>
    </cofactor>
    <text evidence="3">Binds 1 zinc ion per subunit.</text>
</comment>
<dbReference type="AlphaFoldDB" id="A0A134AK42"/>